<dbReference type="InterPro" id="IPR011005">
    <property type="entry name" value="Dihydropteroate_synth-like_sf"/>
</dbReference>
<dbReference type="SUPFAM" id="SSF47644">
    <property type="entry name" value="Methionine synthase domain"/>
    <property type="match status" value="1"/>
</dbReference>
<evidence type="ECO:0000256" key="16">
    <source>
        <dbReference type="ARBA" id="ARBA00023285"/>
    </source>
</evidence>
<keyword evidence="14 19" id="KW-0862">Zinc</keyword>
<comment type="similarity">
    <text evidence="5">Belongs to the vitamin-B12 dependent methionine synthase family.</text>
</comment>
<comment type="function">
    <text evidence="17">Catalyzes the transfer of a methyl group from methyl-cobalamin to homocysteine, yielding enzyme-bound cob(I)alamin and methionine. Subsequently, remethylates the cofactor using methyltetrahydrofolate.</text>
</comment>
<evidence type="ECO:0000313" key="24">
    <source>
        <dbReference type="EMBL" id="EEV24616.1"/>
    </source>
</evidence>
<keyword evidence="9" id="KW-0028">Amino-acid biosynthesis</keyword>
<dbReference type="InterPro" id="IPR050554">
    <property type="entry name" value="Met_Synthase/Corrinoid"/>
</dbReference>
<dbReference type="SUPFAM" id="SSF52242">
    <property type="entry name" value="Cobalamin (vitamin B12)-binding domain"/>
    <property type="match status" value="1"/>
</dbReference>
<feature type="domain" description="Hcy-binding" evidence="20">
    <location>
        <begin position="6"/>
        <end position="324"/>
    </location>
</feature>
<evidence type="ECO:0000256" key="18">
    <source>
        <dbReference type="NCBIfam" id="TIGR02082"/>
    </source>
</evidence>
<evidence type="ECO:0000259" key="21">
    <source>
        <dbReference type="PROSITE" id="PS50972"/>
    </source>
</evidence>
<dbReference type="CDD" id="cd02069">
    <property type="entry name" value="methionine_synthase_B12_BD"/>
    <property type="match status" value="1"/>
</dbReference>
<comment type="cofactor">
    <cofactor evidence="2 19">
        <name>Zn(2+)</name>
        <dbReference type="ChEBI" id="CHEBI:29105"/>
    </cofactor>
</comment>
<feature type="binding site" evidence="19">
    <location>
        <position position="310"/>
    </location>
    <ligand>
        <name>Zn(2+)</name>
        <dbReference type="ChEBI" id="CHEBI:29105"/>
    </ligand>
</feature>
<dbReference type="NCBIfam" id="NF007024">
    <property type="entry name" value="PRK09490.1"/>
    <property type="match status" value="1"/>
</dbReference>
<evidence type="ECO:0000256" key="1">
    <source>
        <dbReference type="ARBA" id="ARBA00001700"/>
    </source>
</evidence>
<dbReference type="GO" id="GO:0032259">
    <property type="term" value="P:methylation"/>
    <property type="evidence" value="ECO:0007669"/>
    <property type="project" value="UniProtKB-KW"/>
</dbReference>
<dbReference type="NCBIfam" id="TIGR02082">
    <property type="entry name" value="metH"/>
    <property type="match status" value="1"/>
</dbReference>
<comment type="cofactor">
    <cofactor evidence="3">
        <name>methylcob(III)alamin</name>
        <dbReference type="ChEBI" id="CHEBI:28115"/>
    </cofactor>
</comment>
<feature type="domain" description="Pterin-binding" evidence="21">
    <location>
        <begin position="355"/>
        <end position="616"/>
    </location>
</feature>
<dbReference type="Pfam" id="PF00809">
    <property type="entry name" value="Pterin_bind"/>
    <property type="match status" value="1"/>
</dbReference>
<feature type="binding site" evidence="19">
    <location>
        <position position="246"/>
    </location>
    <ligand>
        <name>Zn(2+)</name>
        <dbReference type="ChEBI" id="CHEBI:29105"/>
    </ligand>
</feature>
<dbReference type="InterPro" id="IPR006158">
    <property type="entry name" value="Cobalamin-bd"/>
</dbReference>
<dbReference type="Gene3D" id="3.20.20.20">
    <property type="entry name" value="Dihydropteroate synthase-like"/>
    <property type="match status" value="1"/>
</dbReference>
<dbReference type="PIRSF" id="PIRSF000381">
    <property type="entry name" value="MetH"/>
    <property type="match status" value="1"/>
</dbReference>
<evidence type="ECO:0000256" key="10">
    <source>
        <dbReference type="ARBA" id="ARBA00022628"/>
    </source>
</evidence>
<evidence type="ECO:0000256" key="13">
    <source>
        <dbReference type="ARBA" id="ARBA00022723"/>
    </source>
</evidence>
<dbReference type="SMART" id="SM01018">
    <property type="entry name" value="B12-binding_2"/>
    <property type="match status" value="1"/>
</dbReference>
<evidence type="ECO:0000313" key="25">
    <source>
        <dbReference type="Proteomes" id="UP000003394"/>
    </source>
</evidence>
<accession>A0ABP2GTJ4</accession>
<sequence>MQHNRIEQLKTALTQRILILDGAMGTMIQQFKLTEADFRGERFKNSSVDLRGNNDLLTLTQPLVISSIHEKYLEAGADIIETNTFSSTTIAQADYDLQAVAYELNFAGAKLARIAADKYSTPEKPRFVAGILGPTNRTASISPNVNDPGFRNITFMELVDAYAEATRGLIDGGSDIIMIETIFDTLNAKAAAFAIDQVFEELGVELPIMISGTITDASGRTLSGQTTEAFYNSLRHAKPLSFGLNCALGPKELRPYVEVMSKICETYVSVHPNAGLPNAFGGYDLGAEEMATHIKEWAESGFLNIVGGCCGTTPEHIKAFADVVTGIKPRTLPEIKTAMRLSGLEPLNIDDESLFVNVGERNNVTGSAKFKRLIKEEKFSEAIEIAIDQVENGAQVIDVNMDEALLDSQKCMTRFLNIMATEPDAAKVPVMIDSSKWEVIEAGLQSVQGKGIVNSISLKEGEEKFIHQAKLVRRYGAAVVVMAFDEVGQADTEERKVEICTRAYDILVNQVGFPPEDIIFDPNIFAIGTGIEEHNNYGVDFINATGRIKRSLPHAKISGGVSNVSFSFRGNNVMREAIHAVFLYHAIKQGMDMGIVNAGQLAIYDDLDPELRDVIEDAVLNRRPDATDRLLDIAEKYRNVTASNSEDSGVAEWRTWVVEERLKHALVKGITNYIIEDTEEARQKFPTPLEVIEGPLMDGMDVVGDLFGDGKMFLPQVVKSARVMKQSVAYLEPFINATKQKGSSSGKVVIATVKGDVHDIGKNIVSVVLQCNNFEVIDLGVMVPADKIIQTAIDEKADIIGLSGLITPSLDEMEYFLGEMNRLNLNIPVIIGGGGGG</sequence>
<keyword evidence="15" id="KW-0486">Methionine biosynthesis</keyword>
<evidence type="ECO:0000256" key="8">
    <source>
        <dbReference type="ARBA" id="ARBA00022603"/>
    </source>
</evidence>
<feature type="non-terminal residue" evidence="24">
    <location>
        <position position="837"/>
    </location>
</feature>
<comment type="catalytic activity">
    <reaction evidence="1">
        <text>(6S)-5-methyl-5,6,7,8-tetrahydrofolate + L-homocysteine = (6S)-5,6,7,8-tetrahydrofolate + L-methionine</text>
        <dbReference type="Rhea" id="RHEA:11172"/>
        <dbReference type="ChEBI" id="CHEBI:18608"/>
        <dbReference type="ChEBI" id="CHEBI:57453"/>
        <dbReference type="ChEBI" id="CHEBI:57844"/>
        <dbReference type="ChEBI" id="CHEBI:58199"/>
        <dbReference type="EC" id="2.1.1.13"/>
    </reaction>
</comment>
<keyword evidence="8 19" id="KW-0489">Methyltransferase</keyword>
<evidence type="ECO:0000259" key="20">
    <source>
        <dbReference type="PROSITE" id="PS50970"/>
    </source>
</evidence>
<name>A0ABP2GTJ4_9PAST</name>
<dbReference type="PROSITE" id="PS51337">
    <property type="entry name" value="B12_BINDING_NTER"/>
    <property type="match status" value="1"/>
</dbReference>
<dbReference type="InterPro" id="IPR036594">
    <property type="entry name" value="Meth_synthase_dom"/>
</dbReference>
<dbReference type="RefSeq" id="WP_005819996.1">
    <property type="nucleotide sequence ID" value="NZ_ACFT01000068.1"/>
</dbReference>
<evidence type="ECO:0000256" key="14">
    <source>
        <dbReference type="ARBA" id="ARBA00022833"/>
    </source>
</evidence>
<dbReference type="EMBL" id="ACFT01000068">
    <property type="protein sequence ID" value="EEV24616.1"/>
    <property type="molecule type" value="Genomic_DNA"/>
</dbReference>
<dbReference type="InterPro" id="IPR011822">
    <property type="entry name" value="MetH"/>
</dbReference>
<dbReference type="Gene3D" id="3.40.50.280">
    <property type="entry name" value="Cobalamin-binding domain"/>
    <property type="match status" value="1"/>
</dbReference>
<dbReference type="GO" id="GO:0008705">
    <property type="term" value="F:methionine synthase activity"/>
    <property type="evidence" value="ECO:0007669"/>
    <property type="project" value="UniProtKB-EC"/>
</dbReference>
<evidence type="ECO:0000256" key="19">
    <source>
        <dbReference type="PROSITE-ProRule" id="PRU00333"/>
    </source>
</evidence>
<keyword evidence="25" id="KW-1185">Reference proteome</keyword>
<keyword evidence="16" id="KW-0170">Cobalt</keyword>
<dbReference type="Pfam" id="PF02310">
    <property type="entry name" value="B12-binding"/>
    <property type="match status" value="1"/>
</dbReference>
<dbReference type="EC" id="2.1.1.13" evidence="6 18"/>
<dbReference type="CDD" id="cd00740">
    <property type="entry name" value="MeTr"/>
    <property type="match status" value="1"/>
</dbReference>
<evidence type="ECO:0000256" key="6">
    <source>
        <dbReference type="ARBA" id="ARBA00012032"/>
    </source>
</evidence>
<evidence type="ECO:0000256" key="9">
    <source>
        <dbReference type="ARBA" id="ARBA00022605"/>
    </source>
</evidence>
<dbReference type="PROSITE" id="PS50970">
    <property type="entry name" value="HCY"/>
    <property type="match status" value="1"/>
</dbReference>
<dbReference type="InterPro" id="IPR033706">
    <property type="entry name" value="Met_synthase_B12-bd"/>
</dbReference>
<dbReference type="PROSITE" id="PS50972">
    <property type="entry name" value="PTERIN_BINDING"/>
    <property type="match status" value="1"/>
</dbReference>
<feature type="binding site" evidence="19">
    <location>
        <position position="309"/>
    </location>
    <ligand>
        <name>Zn(2+)</name>
        <dbReference type="ChEBI" id="CHEBI:29105"/>
    </ligand>
</feature>
<dbReference type="PROSITE" id="PS51332">
    <property type="entry name" value="B12_BINDING"/>
    <property type="match status" value="1"/>
</dbReference>
<dbReference type="InterPro" id="IPR036589">
    <property type="entry name" value="HCY_dom_sf"/>
</dbReference>
<proteinExistence type="inferred from homology"/>
<dbReference type="SUPFAM" id="SSF82282">
    <property type="entry name" value="Homocysteine S-methyltransferase"/>
    <property type="match status" value="1"/>
</dbReference>
<protein>
    <recommendedName>
        <fullName evidence="7 18">Methionine synthase</fullName>
        <ecNumber evidence="6 18">2.1.1.13</ecNumber>
    </recommendedName>
</protein>
<evidence type="ECO:0000256" key="15">
    <source>
        <dbReference type="ARBA" id="ARBA00023167"/>
    </source>
</evidence>
<dbReference type="SUPFAM" id="SSF51717">
    <property type="entry name" value="Dihydropteroate synthetase-like"/>
    <property type="match status" value="1"/>
</dbReference>
<evidence type="ECO:0000256" key="12">
    <source>
        <dbReference type="ARBA" id="ARBA00022691"/>
    </source>
</evidence>
<evidence type="ECO:0000259" key="22">
    <source>
        <dbReference type="PROSITE" id="PS51332"/>
    </source>
</evidence>
<evidence type="ECO:0000256" key="7">
    <source>
        <dbReference type="ARBA" id="ARBA00013998"/>
    </source>
</evidence>
<dbReference type="InterPro" id="IPR003759">
    <property type="entry name" value="Cbl-bd_cap"/>
</dbReference>
<evidence type="ECO:0000256" key="3">
    <source>
        <dbReference type="ARBA" id="ARBA00001956"/>
    </source>
</evidence>
<dbReference type="Proteomes" id="UP000003394">
    <property type="component" value="Unassembled WGS sequence"/>
</dbReference>
<dbReference type="InterPro" id="IPR003726">
    <property type="entry name" value="HCY_dom"/>
</dbReference>
<evidence type="ECO:0000256" key="4">
    <source>
        <dbReference type="ARBA" id="ARBA00005178"/>
    </source>
</evidence>
<reference evidence="24 25" key="1">
    <citation type="journal article" date="2010" name="Vet. Microbiol.">
        <title>Production of haemolysins by strains of the Actinobacillus minor/porcitonsillarum complex.</title>
        <authorList>
            <person name="Arya G."/>
            <person name="Niven D.F."/>
        </authorList>
    </citation>
    <scope>NUCLEOTIDE SEQUENCE [LARGE SCALE GENOMIC DNA]</scope>
    <source>
        <strain evidence="25">strain 202</strain>
    </source>
</reference>
<comment type="pathway">
    <text evidence="4">Amino-acid biosynthesis; L-methionine biosynthesis via de novo pathway; L-methionine from L-homocysteine (MetH route): step 1/1.</text>
</comment>
<dbReference type="PANTHER" id="PTHR45833:SF1">
    <property type="entry name" value="METHIONINE SYNTHASE"/>
    <property type="match status" value="1"/>
</dbReference>
<dbReference type="PANTHER" id="PTHR45833">
    <property type="entry name" value="METHIONINE SYNTHASE"/>
    <property type="match status" value="1"/>
</dbReference>
<evidence type="ECO:0000256" key="11">
    <source>
        <dbReference type="ARBA" id="ARBA00022679"/>
    </source>
</evidence>
<gene>
    <name evidence="24" type="primary">metH</name>
    <name evidence="24" type="ORF">AM202_00280</name>
</gene>
<dbReference type="InterPro" id="IPR000489">
    <property type="entry name" value="Pterin-binding_dom"/>
</dbReference>
<comment type="caution">
    <text evidence="24">The sequence shown here is derived from an EMBL/GenBank/DDBJ whole genome shotgun (WGS) entry which is preliminary data.</text>
</comment>
<keyword evidence="12" id="KW-0949">S-adenosyl-L-methionine</keyword>
<evidence type="ECO:0000256" key="17">
    <source>
        <dbReference type="ARBA" id="ARBA00025552"/>
    </source>
</evidence>
<organism evidence="24 25">
    <name type="scientific">Actinobacillus minor 202</name>
    <dbReference type="NCBI Taxonomy" id="591023"/>
    <lineage>
        <taxon>Bacteria</taxon>
        <taxon>Pseudomonadati</taxon>
        <taxon>Pseudomonadota</taxon>
        <taxon>Gammaproteobacteria</taxon>
        <taxon>Pasteurellales</taxon>
        <taxon>Pasteurellaceae</taxon>
        <taxon>Actinobacillus</taxon>
    </lineage>
</organism>
<dbReference type="Gene3D" id="1.10.1240.10">
    <property type="entry name" value="Methionine synthase domain"/>
    <property type="match status" value="1"/>
</dbReference>
<dbReference type="Pfam" id="PF02574">
    <property type="entry name" value="S-methyl_trans"/>
    <property type="match status" value="1"/>
</dbReference>
<evidence type="ECO:0000256" key="5">
    <source>
        <dbReference type="ARBA" id="ARBA00010398"/>
    </source>
</evidence>
<feature type="domain" description="B12-binding N-terminal" evidence="23">
    <location>
        <begin position="649"/>
        <end position="743"/>
    </location>
</feature>
<evidence type="ECO:0000256" key="2">
    <source>
        <dbReference type="ARBA" id="ARBA00001947"/>
    </source>
</evidence>
<feature type="domain" description="B12-binding" evidence="22">
    <location>
        <begin position="745"/>
        <end position="837"/>
    </location>
</feature>
<evidence type="ECO:0000259" key="23">
    <source>
        <dbReference type="PROSITE" id="PS51337"/>
    </source>
</evidence>
<dbReference type="Gene3D" id="3.20.20.330">
    <property type="entry name" value="Homocysteine-binding-like domain"/>
    <property type="match status" value="1"/>
</dbReference>
<keyword evidence="10" id="KW-0846">Cobalamin</keyword>
<keyword evidence="11 19" id="KW-0808">Transferase</keyword>
<dbReference type="Pfam" id="PF02607">
    <property type="entry name" value="B12-binding_2"/>
    <property type="match status" value="1"/>
</dbReference>
<dbReference type="InterPro" id="IPR036724">
    <property type="entry name" value="Cobalamin-bd_sf"/>
</dbReference>
<keyword evidence="13 19" id="KW-0479">Metal-binding</keyword>